<dbReference type="Proteomes" id="UP001612928">
    <property type="component" value="Unassembled WGS sequence"/>
</dbReference>
<dbReference type="InterPro" id="IPR019079">
    <property type="entry name" value="Capsule_synth_CapA"/>
</dbReference>
<accession>A0ABW8A8S7</accession>
<evidence type="ECO:0000313" key="5">
    <source>
        <dbReference type="Proteomes" id="UP001612928"/>
    </source>
</evidence>
<dbReference type="InterPro" id="IPR052169">
    <property type="entry name" value="CW_Biosynth-Accessory"/>
</dbReference>
<comment type="similarity">
    <text evidence="1">Belongs to the CapA family.</text>
</comment>
<dbReference type="PANTHER" id="PTHR33393:SF11">
    <property type="entry name" value="POLYGLUTAMINE SYNTHESIS ACCESSORY PROTEIN RV0574C-RELATED"/>
    <property type="match status" value="1"/>
</dbReference>
<gene>
    <name evidence="4" type="ORF">ACIBP5_22750</name>
</gene>
<organism evidence="4 5">
    <name type="scientific">Nonomuraea indica</name>
    <dbReference type="NCBI Taxonomy" id="1581193"/>
    <lineage>
        <taxon>Bacteria</taxon>
        <taxon>Bacillati</taxon>
        <taxon>Actinomycetota</taxon>
        <taxon>Actinomycetes</taxon>
        <taxon>Streptosporangiales</taxon>
        <taxon>Streptosporangiaceae</taxon>
        <taxon>Nonomuraea</taxon>
    </lineage>
</organism>
<evidence type="ECO:0000313" key="4">
    <source>
        <dbReference type="EMBL" id="MFI7442798.1"/>
    </source>
</evidence>
<dbReference type="Gene3D" id="3.60.21.10">
    <property type="match status" value="1"/>
</dbReference>
<feature type="region of interest" description="Disordered" evidence="2">
    <location>
        <begin position="327"/>
        <end position="347"/>
    </location>
</feature>
<evidence type="ECO:0000256" key="2">
    <source>
        <dbReference type="SAM" id="MobiDB-lite"/>
    </source>
</evidence>
<keyword evidence="5" id="KW-1185">Reference proteome</keyword>
<evidence type="ECO:0000256" key="1">
    <source>
        <dbReference type="ARBA" id="ARBA00005662"/>
    </source>
</evidence>
<evidence type="ECO:0000259" key="3">
    <source>
        <dbReference type="SMART" id="SM00854"/>
    </source>
</evidence>
<dbReference type="PANTHER" id="PTHR33393">
    <property type="entry name" value="POLYGLUTAMINE SYNTHESIS ACCESSORY PROTEIN RV0574C-RELATED"/>
    <property type="match status" value="1"/>
</dbReference>
<dbReference type="Pfam" id="PF09587">
    <property type="entry name" value="PGA_cap"/>
    <property type="match status" value="1"/>
</dbReference>
<protein>
    <submittedName>
        <fullName evidence="4">CapA family protein</fullName>
    </submittedName>
</protein>
<dbReference type="CDD" id="cd07381">
    <property type="entry name" value="MPP_CapA"/>
    <property type="match status" value="1"/>
</dbReference>
<feature type="domain" description="Capsule synthesis protein CapA" evidence="3">
    <location>
        <begin position="4"/>
        <end position="246"/>
    </location>
</feature>
<dbReference type="InterPro" id="IPR029052">
    <property type="entry name" value="Metallo-depent_PP-like"/>
</dbReference>
<comment type="caution">
    <text evidence="4">The sequence shown here is derived from an EMBL/GenBank/DDBJ whole genome shotgun (WGS) entry which is preliminary data.</text>
</comment>
<dbReference type="RefSeq" id="WP_101786950.1">
    <property type="nucleotide sequence ID" value="NZ_JBITMB010000005.1"/>
</dbReference>
<reference evidence="4 5" key="1">
    <citation type="submission" date="2024-10" db="EMBL/GenBank/DDBJ databases">
        <title>The Natural Products Discovery Center: Release of the First 8490 Sequenced Strains for Exploring Actinobacteria Biosynthetic Diversity.</title>
        <authorList>
            <person name="Kalkreuter E."/>
            <person name="Kautsar S.A."/>
            <person name="Yang D."/>
            <person name="Bader C.D."/>
            <person name="Teijaro C.N."/>
            <person name="Fluegel L."/>
            <person name="Davis C.M."/>
            <person name="Simpson J.R."/>
            <person name="Lauterbach L."/>
            <person name="Steele A.D."/>
            <person name="Gui C."/>
            <person name="Meng S."/>
            <person name="Li G."/>
            <person name="Viehrig K."/>
            <person name="Ye F."/>
            <person name="Su P."/>
            <person name="Kiefer A.F."/>
            <person name="Nichols A."/>
            <person name="Cepeda A.J."/>
            <person name="Yan W."/>
            <person name="Fan B."/>
            <person name="Jiang Y."/>
            <person name="Adhikari A."/>
            <person name="Zheng C.-J."/>
            <person name="Schuster L."/>
            <person name="Cowan T.M."/>
            <person name="Smanski M.J."/>
            <person name="Chevrette M.G."/>
            <person name="De Carvalho L.P.S."/>
            <person name="Shen B."/>
        </authorList>
    </citation>
    <scope>NUCLEOTIDE SEQUENCE [LARGE SCALE GENOMIC DNA]</scope>
    <source>
        <strain evidence="4 5">NPDC049503</strain>
    </source>
</reference>
<dbReference type="EMBL" id="JBITMB010000005">
    <property type="protein sequence ID" value="MFI7442798.1"/>
    <property type="molecule type" value="Genomic_DNA"/>
</dbReference>
<proteinExistence type="inferred from homology"/>
<name>A0ABW8A8S7_9ACTN</name>
<sequence length="347" mass="36850">MAVTLALAGDTMLGRGVAERLAGRSRVADFFAGEVRDMLAEADLFLLNLECCVSARGAPWRAPGKPFHFRAPPQAADLLAELGVDCVTLANNHALDYGPDALLDTLSHLARAGIGCVGAGEDLARARRPVRVDARGTRLDVVAFSDHPSDFAATPERPGIAHADLSEGVPPWVVETVAARREHGEAVLVTPHWGPNMVTEPLAYVRRAADTLAGTGATLVAGHSAHTFHGVAGRVLFDLGDFIDDYAVHPLVRNDLGLLWLVTLTPAGPVELRALPLKLDYARTGPAVGDDWLRVRDRFTAACAALGTSVRVRGRELVAAWDTAAPRPSGVRRETPAGPRGEGGFSR</sequence>
<dbReference type="SMART" id="SM00854">
    <property type="entry name" value="PGA_cap"/>
    <property type="match status" value="1"/>
</dbReference>
<dbReference type="SUPFAM" id="SSF56300">
    <property type="entry name" value="Metallo-dependent phosphatases"/>
    <property type="match status" value="1"/>
</dbReference>